<dbReference type="Proteomes" id="UP000075531">
    <property type="component" value="Unassembled WGS sequence"/>
</dbReference>
<accession>A0A151A8C0</accession>
<dbReference type="AlphaFoldDB" id="A0A151A8C0"/>
<evidence type="ECO:0000313" key="2">
    <source>
        <dbReference type="Proteomes" id="UP000075531"/>
    </source>
</evidence>
<name>A0A151A8C0_9CLOT</name>
<reference evidence="1 2" key="1">
    <citation type="submission" date="2016-02" db="EMBL/GenBank/DDBJ databases">
        <title>Genome sequence of Clostridium tepidiprofundi DSM 19306.</title>
        <authorList>
            <person name="Poehlein A."/>
            <person name="Daniel R."/>
        </authorList>
    </citation>
    <scope>NUCLEOTIDE SEQUENCE [LARGE SCALE GENOMIC DNA]</scope>
    <source>
        <strain evidence="1 2">DSM 19306</strain>
    </source>
</reference>
<protein>
    <submittedName>
        <fullName evidence="1">Uncharacterized protein</fullName>
    </submittedName>
</protein>
<gene>
    <name evidence="1" type="ORF">CLTEP_28300</name>
</gene>
<proteinExistence type="predicted"/>
<keyword evidence="2" id="KW-1185">Reference proteome</keyword>
<organism evidence="1 2">
    <name type="scientific">Clostridium tepidiprofundi DSM 19306</name>
    <dbReference type="NCBI Taxonomy" id="1121338"/>
    <lineage>
        <taxon>Bacteria</taxon>
        <taxon>Bacillati</taxon>
        <taxon>Bacillota</taxon>
        <taxon>Clostridia</taxon>
        <taxon>Eubacteriales</taxon>
        <taxon>Clostridiaceae</taxon>
        <taxon>Clostridium</taxon>
    </lineage>
</organism>
<dbReference type="EMBL" id="LTBA01000173">
    <property type="protein sequence ID" value="KYH23742.1"/>
    <property type="molecule type" value="Genomic_DNA"/>
</dbReference>
<evidence type="ECO:0000313" key="1">
    <source>
        <dbReference type="EMBL" id="KYH23742.1"/>
    </source>
</evidence>
<dbReference type="RefSeq" id="WP_153016386.1">
    <property type="nucleotide sequence ID" value="NZ_LTBA01000173.1"/>
</dbReference>
<sequence length="63" mass="7990">MDKKFFNRQNEPISSIRNLDFYHIYYNEKMQHVEIFIVNINTKYMYIKYKYCILRIEEPIYVK</sequence>
<dbReference type="PATRIC" id="fig|1121338.3.peg.3010"/>
<comment type="caution">
    <text evidence="1">The sequence shown here is derived from an EMBL/GenBank/DDBJ whole genome shotgun (WGS) entry which is preliminary data.</text>
</comment>